<organism evidence="5 6">
    <name type="scientific">Sphingopyxis macrogoltabida</name>
    <name type="common">Sphingomonas macrogoltabidus</name>
    <dbReference type="NCBI Taxonomy" id="33050"/>
    <lineage>
        <taxon>Bacteria</taxon>
        <taxon>Pseudomonadati</taxon>
        <taxon>Pseudomonadota</taxon>
        <taxon>Alphaproteobacteria</taxon>
        <taxon>Sphingomonadales</taxon>
        <taxon>Sphingomonadaceae</taxon>
        <taxon>Sphingopyxis</taxon>
    </lineage>
</organism>
<dbReference type="Pfam" id="PF00356">
    <property type="entry name" value="LacI"/>
    <property type="match status" value="1"/>
</dbReference>
<dbReference type="Gene3D" id="3.40.50.2300">
    <property type="match status" value="2"/>
</dbReference>
<dbReference type="Proteomes" id="UP000058074">
    <property type="component" value="Chromosome"/>
</dbReference>
<reference evidence="5 6" key="1">
    <citation type="journal article" date="2015" name="Genome Announc.">
        <title>Complete Genome Sequence of Polypropylene Glycol- and Polyethylene Glycol-Degrading Sphingopyxis macrogoltabida Strain EY-1.</title>
        <authorList>
            <person name="Ohtsubo Y."/>
            <person name="Nagata Y."/>
            <person name="Numata M."/>
            <person name="Tsuchikane K."/>
            <person name="Hosoyama A."/>
            <person name="Yamazoe A."/>
            <person name="Tsuda M."/>
            <person name="Fujita N."/>
            <person name="Kawai F."/>
        </authorList>
    </citation>
    <scope>NUCLEOTIDE SEQUENCE [LARGE SCALE GENOMIC DNA]</scope>
    <source>
        <strain evidence="5 6">EY-1</strain>
    </source>
</reference>
<dbReference type="PROSITE" id="PS00356">
    <property type="entry name" value="HTH_LACI_1"/>
    <property type="match status" value="1"/>
</dbReference>
<dbReference type="PATRIC" id="fig|33050.5.peg.516"/>
<dbReference type="Pfam" id="PF13377">
    <property type="entry name" value="Peripla_BP_3"/>
    <property type="match status" value="1"/>
</dbReference>
<dbReference type="PANTHER" id="PTHR30146:SF120">
    <property type="entry name" value="ALANINE RACEMASE"/>
    <property type="match status" value="1"/>
</dbReference>
<evidence type="ECO:0000256" key="2">
    <source>
        <dbReference type="ARBA" id="ARBA00023125"/>
    </source>
</evidence>
<dbReference type="SUPFAM" id="SSF53822">
    <property type="entry name" value="Periplasmic binding protein-like I"/>
    <property type="match status" value="1"/>
</dbReference>
<proteinExistence type="predicted"/>
<evidence type="ECO:0000256" key="1">
    <source>
        <dbReference type="ARBA" id="ARBA00023015"/>
    </source>
</evidence>
<dbReference type="InterPro" id="IPR000843">
    <property type="entry name" value="HTH_LacI"/>
</dbReference>
<protein>
    <submittedName>
        <fullName evidence="5">LacI family transcriptional regulator</fullName>
    </submittedName>
</protein>
<keyword evidence="3" id="KW-0804">Transcription</keyword>
<accession>A0A0N9UJH9</accession>
<dbReference type="EMBL" id="CP012700">
    <property type="protein sequence ID" value="ALH79276.1"/>
    <property type="molecule type" value="Genomic_DNA"/>
</dbReference>
<dbReference type="CDD" id="cd01392">
    <property type="entry name" value="HTH_LacI"/>
    <property type="match status" value="1"/>
</dbReference>
<dbReference type="SMART" id="SM00354">
    <property type="entry name" value="HTH_LACI"/>
    <property type="match status" value="1"/>
</dbReference>
<dbReference type="GO" id="GO:0003700">
    <property type="term" value="F:DNA-binding transcription factor activity"/>
    <property type="evidence" value="ECO:0007669"/>
    <property type="project" value="TreeGrafter"/>
</dbReference>
<name>A0A0N9UJH9_SPHMC</name>
<keyword evidence="2" id="KW-0238">DNA-binding</keyword>
<dbReference type="PROSITE" id="PS50932">
    <property type="entry name" value="HTH_LACI_2"/>
    <property type="match status" value="1"/>
</dbReference>
<dbReference type="InterPro" id="IPR046335">
    <property type="entry name" value="LacI/GalR-like_sensor"/>
</dbReference>
<evidence type="ECO:0000256" key="3">
    <source>
        <dbReference type="ARBA" id="ARBA00023163"/>
    </source>
</evidence>
<dbReference type="PANTHER" id="PTHR30146">
    <property type="entry name" value="LACI-RELATED TRANSCRIPTIONAL REPRESSOR"/>
    <property type="match status" value="1"/>
</dbReference>
<gene>
    <name evidence="5" type="ORF">AN936_02470</name>
</gene>
<evidence type="ECO:0000313" key="6">
    <source>
        <dbReference type="Proteomes" id="UP000058074"/>
    </source>
</evidence>
<dbReference type="KEGG" id="smag:AN936_02470"/>
<sequence length="345" mass="37661">MELEKVRPKSGRAVKMTDIARIAGVSSSTVSRALADHPTIPEATRNTIQALAREHGYVVNRAARNLRQSQTQTIAVAVPLGHEREQLISDPFFLRLFGHLADEISQRRYDILLVREPSPDAHWLGRLVQSQRADGFIIVGQSDQHQALNLAARDYRPLVVFGSELPDQIYCSVGSDNFEGGRLATDHLLRSGRRRILFLGPAELPQIDLRLDGYRQAIGDHGLSVDESFVLPAHFTGPSAHDAVRDLLARGVEFDGIFAASDGIALSAIRALESAGMRCPDDISVVGFDDSDLASQSHPALTTIRQDVPGIAATIVDHLFRRLEGEGTYSSTLPVSLILRESAPG</sequence>
<evidence type="ECO:0000313" key="5">
    <source>
        <dbReference type="EMBL" id="ALH79276.1"/>
    </source>
</evidence>
<keyword evidence="1" id="KW-0805">Transcription regulation</keyword>
<dbReference type="Gene3D" id="1.10.260.40">
    <property type="entry name" value="lambda repressor-like DNA-binding domains"/>
    <property type="match status" value="1"/>
</dbReference>
<dbReference type="AlphaFoldDB" id="A0A0N9UJH9"/>
<evidence type="ECO:0000259" key="4">
    <source>
        <dbReference type="PROSITE" id="PS50932"/>
    </source>
</evidence>
<dbReference type="SUPFAM" id="SSF47413">
    <property type="entry name" value="lambda repressor-like DNA-binding domains"/>
    <property type="match status" value="1"/>
</dbReference>
<dbReference type="CDD" id="cd06295">
    <property type="entry name" value="PBP1_CelR"/>
    <property type="match status" value="1"/>
</dbReference>
<dbReference type="InterPro" id="IPR028082">
    <property type="entry name" value="Peripla_BP_I"/>
</dbReference>
<dbReference type="GO" id="GO:0000976">
    <property type="term" value="F:transcription cis-regulatory region binding"/>
    <property type="evidence" value="ECO:0007669"/>
    <property type="project" value="TreeGrafter"/>
</dbReference>
<dbReference type="InterPro" id="IPR010982">
    <property type="entry name" value="Lambda_DNA-bd_dom_sf"/>
</dbReference>
<feature type="domain" description="HTH lacI-type" evidence="4">
    <location>
        <begin position="14"/>
        <end position="68"/>
    </location>
</feature>